<protein>
    <submittedName>
        <fullName evidence="1">Uncharacterized protein</fullName>
    </submittedName>
</protein>
<sequence length="164" mass="16492">MRPLPLILLALSLAAAIPALFAQDGVALAAVALAALAALASAISPRASAFLYALSAILISLSRVKLAAPLVVAGFLLAMYDLRLLEIARKATASGYDKASVESAAAKAELAASGLALASIAASYALYYLLIGAPRLPQPIALAVSAIALVAALVVAIGVRPKYA</sequence>
<reference evidence="1" key="1">
    <citation type="submission" date="2024-07" db="EMBL/GenBank/DDBJ databases">
        <title>Metagenome and Metagenome-Assembled Genomes of Archaea from a hot spring from the geothermal field of Los Azufres, Mexico.</title>
        <authorList>
            <person name="Marin-Paredes R."/>
            <person name="Martinez-Romero E."/>
            <person name="Servin-Garciduenas L.E."/>
        </authorList>
    </citation>
    <scope>NUCLEOTIDE SEQUENCE</scope>
</reference>
<accession>A0ACC6V2T8</accession>
<dbReference type="Proteomes" id="UP000033636">
    <property type="component" value="Unassembled WGS sequence"/>
</dbReference>
<evidence type="ECO:0000313" key="1">
    <source>
        <dbReference type="EMBL" id="MFB6491257.1"/>
    </source>
</evidence>
<organism evidence="1 2">
    <name type="scientific">Thermoproteus sp. AZ2</name>
    <dbReference type="NCBI Taxonomy" id="1609232"/>
    <lineage>
        <taxon>Archaea</taxon>
        <taxon>Thermoproteota</taxon>
        <taxon>Thermoprotei</taxon>
        <taxon>Thermoproteales</taxon>
        <taxon>Thermoproteaceae</taxon>
        <taxon>Thermoproteus</taxon>
    </lineage>
</organism>
<evidence type="ECO:0000313" key="2">
    <source>
        <dbReference type="Proteomes" id="UP000033636"/>
    </source>
</evidence>
<dbReference type="EMBL" id="JZWT02000026">
    <property type="protein sequence ID" value="MFB6491257.1"/>
    <property type="molecule type" value="Genomic_DNA"/>
</dbReference>
<gene>
    <name evidence="1" type="ORF">TU35_008510</name>
</gene>
<name>A0ACC6V2T8_9CREN</name>
<comment type="caution">
    <text evidence="1">The sequence shown here is derived from an EMBL/GenBank/DDBJ whole genome shotgun (WGS) entry which is preliminary data.</text>
</comment>
<proteinExistence type="predicted"/>